<organism evidence="1 2">
    <name type="scientific">Pleurodeles waltl</name>
    <name type="common">Iberian ribbed newt</name>
    <dbReference type="NCBI Taxonomy" id="8319"/>
    <lineage>
        <taxon>Eukaryota</taxon>
        <taxon>Metazoa</taxon>
        <taxon>Chordata</taxon>
        <taxon>Craniata</taxon>
        <taxon>Vertebrata</taxon>
        <taxon>Euteleostomi</taxon>
        <taxon>Amphibia</taxon>
        <taxon>Batrachia</taxon>
        <taxon>Caudata</taxon>
        <taxon>Salamandroidea</taxon>
        <taxon>Salamandridae</taxon>
        <taxon>Pleurodelinae</taxon>
        <taxon>Pleurodeles</taxon>
    </lineage>
</organism>
<evidence type="ECO:0000313" key="1">
    <source>
        <dbReference type="EMBL" id="KAJ1180452.1"/>
    </source>
</evidence>
<proteinExistence type="predicted"/>
<sequence length="53" mass="5775">CLLQKRSGCSAISKRCCALRSTSSPNPPTLFWFCDFVLERGRLAFPPALQSGG</sequence>
<dbReference type="EMBL" id="JANPWB010000006">
    <property type="protein sequence ID" value="KAJ1180452.1"/>
    <property type="molecule type" value="Genomic_DNA"/>
</dbReference>
<reference evidence="1" key="1">
    <citation type="journal article" date="2022" name="bioRxiv">
        <title>Sequencing and chromosome-scale assembly of the giantPleurodeles waltlgenome.</title>
        <authorList>
            <person name="Brown T."/>
            <person name="Elewa A."/>
            <person name="Iarovenko S."/>
            <person name="Subramanian E."/>
            <person name="Araus A.J."/>
            <person name="Petzold A."/>
            <person name="Susuki M."/>
            <person name="Suzuki K.-i.T."/>
            <person name="Hayashi T."/>
            <person name="Toyoda A."/>
            <person name="Oliveira C."/>
            <person name="Osipova E."/>
            <person name="Leigh N.D."/>
            <person name="Simon A."/>
            <person name="Yun M.H."/>
        </authorList>
    </citation>
    <scope>NUCLEOTIDE SEQUENCE</scope>
    <source>
        <strain evidence="1">20211129_DDA</strain>
        <tissue evidence="1">Liver</tissue>
    </source>
</reference>
<dbReference type="AlphaFoldDB" id="A0AAV7TXZ0"/>
<protein>
    <submittedName>
        <fullName evidence="1">Uncharacterized protein</fullName>
    </submittedName>
</protein>
<name>A0AAV7TXZ0_PLEWA</name>
<feature type="non-terminal residue" evidence="1">
    <location>
        <position position="53"/>
    </location>
</feature>
<accession>A0AAV7TXZ0</accession>
<comment type="caution">
    <text evidence="1">The sequence shown here is derived from an EMBL/GenBank/DDBJ whole genome shotgun (WGS) entry which is preliminary data.</text>
</comment>
<feature type="non-terminal residue" evidence="1">
    <location>
        <position position="1"/>
    </location>
</feature>
<dbReference type="Proteomes" id="UP001066276">
    <property type="component" value="Chromosome 3_2"/>
</dbReference>
<evidence type="ECO:0000313" key="2">
    <source>
        <dbReference type="Proteomes" id="UP001066276"/>
    </source>
</evidence>
<keyword evidence="2" id="KW-1185">Reference proteome</keyword>
<gene>
    <name evidence="1" type="ORF">NDU88_005673</name>
</gene>